<keyword evidence="3" id="KW-1185">Reference proteome</keyword>
<reference evidence="2 3" key="1">
    <citation type="submission" date="2014-04" db="EMBL/GenBank/DDBJ databases">
        <authorList>
            <consortium name="DOE Joint Genome Institute"/>
            <person name="Kuo A."/>
            <person name="Kohler A."/>
            <person name="Costa M.D."/>
            <person name="Nagy L.G."/>
            <person name="Floudas D."/>
            <person name="Copeland A."/>
            <person name="Barry K.W."/>
            <person name="Cichocki N."/>
            <person name="Veneault-Fourrey C."/>
            <person name="LaButti K."/>
            <person name="Lindquist E.A."/>
            <person name="Lipzen A."/>
            <person name="Lundell T."/>
            <person name="Morin E."/>
            <person name="Murat C."/>
            <person name="Sun H."/>
            <person name="Tunlid A."/>
            <person name="Henrissat B."/>
            <person name="Grigoriev I.V."/>
            <person name="Hibbett D.S."/>
            <person name="Martin F."/>
            <person name="Nordberg H.P."/>
            <person name="Cantor M.N."/>
            <person name="Hua S.X."/>
        </authorList>
    </citation>
    <scope>NUCLEOTIDE SEQUENCE [LARGE SCALE GENOMIC DNA]</scope>
    <source>
        <strain evidence="2 3">Marx 270</strain>
    </source>
</reference>
<dbReference type="Pfam" id="PF00076">
    <property type="entry name" value="RRM_1"/>
    <property type="match status" value="1"/>
</dbReference>
<dbReference type="HOGENOM" id="CLU_1315862_0_0_1"/>
<dbReference type="GO" id="GO:0003723">
    <property type="term" value="F:RNA binding"/>
    <property type="evidence" value="ECO:0007669"/>
    <property type="project" value="InterPro"/>
</dbReference>
<evidence type="ECO:0000259" key="1">
    <source>
        <dbReference type="Pfam" id="PF00076"/>
    </source>
</evidence>
<dbReference type="InParanoid" id="A0A0C3JZS9"/>
<dbReference type="InterPro" id="IPR035979">
    <property type="entry name" value="RBD_domain_sf"/>
</dbReference>
<dbReference type="EMBL" id="KN831979">
    <property type="protein sequence ID" value="KIO02862.1"/>
    <property type="molecule type" value="Genomic_DNA"/>
</dbReference>
<dbReference type="FunCoup" id="A0A0C3JZS9">
    <property type="interactions" value="690"/>
</dbReference>
<dbReference type="OrthoDB" id="6275295at2759"/>
<proteinExistence type="predicted"/>
<sequence length="209" mass="23293">MVSSPADLQCVTRRTVAFKRLITPVIKPPGFGFVEYEDSDSSIRCINLLNGVELPALEGGCASKKLLVHPELRRQVRHSLKLSCTPLCFIHNMHLRSRWRQTWSGRLPAEEAADGESRAYEEREAENLRIESEEFLARQMEDIQALAEEQHKAGMLLDDGALVKLNVSLLGPAPVDKLEPHAQKEVVKGAAAVFGLGEEEEGGIKKWKL</sequence>
<dbReference type="SUPFAM" id="SSF54928">
    <property type="entry name" value="RNA-binding domain, RBD"/>
    <property type="match status" value="1"/>
</dbReference>
<dbReference type="AlphaFoldDB" id="A0A0C3JZS9"/>
<organism evidence="2 3">
    <name type="scientific">Pisolithus tinctorius Marx 270</name>
    <dbReference type="NCBI Taxonomy" id="870435"/>
    <lineage>
        <taxon>Eukaryota</taxon>
        <taxon>Fungi</taxon>
        <taxon>Dikarya</taxon>
        <taxon>Basidiomycota</taxon>
        <taxon>Agaricomycotina</taxon>
        <taxon>Agaricomycetes</taxon>
        <taxon>Agaricomycetidae</taxon>
        <taxon>Boletales</taxon>
        <taxon>Sclerodermatineae</taxon>
        <taxon>Pisolithaceae</taxon>
        <taxon>Pisolithus</taxon>
    </lineage>
</organism>
<evidence type="ECO:0000313" key="2">
    <source>
        <dbReference type="EMBL" id="KIO02862.1"/>
    </source>
</evidence>
<dbReference type="STRING" id="870435.A0A0C3JZS9"/>
<evidence type="ECO:0000313" key="3">
    <source>
        <dbReference type="Proteomes" id="UP000054217"/>
    </source>
</evidence>
<protein>
    <recommendedName>
        <fullName evidence="1">RRM domain-containing protein</fullName>
    </recommendedName>
</protein>
<feature type="domain" description="RRM" evidence="1">
    <location>
        <begin position="27"/>
        <end position="54"/>
    </location>
</feature>
<name>A0A0C3JZS9_PISTI</name>
<reference evidence="3" key="2">
    <citation type="submission" date="2015-01" db="EMBL/GenBank/DDBJ databases">
        <title>Evolutionary Origins and Diversification of the Mycorrhizal Mutualists.</title>
        <authorList>
            <consortium name="DOE Joint Genome Institute"/>
            <consortium name="Mycorrhizal Genomics Consortium"/>
            <person name="Kohler A."/>
            <person name="Kuo A."/>
            <person name="Nagy L.G."/>
            <person name="Floudas D."/>
            <person name="Copeland A."/>
            <person name="Barry K.W."/>
            <person name="Cichocki N."/>
            <person name="Veneault-Fourrey C."/>
            <person name="LaButti K."/>
            <person name="Lindquist E.A."/>
            <person name="Lipzen A."/>
            <person name="Lundell T."/>
            <person name="Morin E."/>
            <person name="Murat C."/>
            <person name="Riley R."/>
            <person name="Ohm R."/>
            <person name="Sun H."/>
            <person name="Tunlid A."/>
            <person name="Henrissat B."/>
            <person name="Grigoriev I.V."/>
            <person name="Hibbett D.S."/>
            <person name="Martin F."/>
        </authorList>
    </citation>
    <scope>NUCLEOTIDE SEQUENCE [LARGE SCALE GENOMIC DNA]</scope>
    <source>
        <strain evidence="3">Marx 270</strain>
    </source>
</reference>
<dbReference type="InterPro" id="IPR000504">
    <property type="entry name" value="RRM_dom"/>
</dbReference>
<accession>A0A0C3JZS9</accession>
<dbReference type="Proteomes" id="UP000054217">
    <property type="component" value="Unassembled WGS sequence"/>
</dbReference>
<gene>
    <name evidence="2" type="ORF">M404DRAFT_1001806</name>
</gene>